<proteinExistence type="predicted"/>
<evidence type="ECO:0000313" key="3">
    <source>
        <dbReference type="Proteomes" id="UP001408356"/>
    </source>
</evidence>
<name>A0ABR2UXT9_9PEZI</name>
<accession>A0ABR2UXT9</accession>
<dbReference type="Proteomes" id="UP001408356">
    <property type="component" value="Unassembled WGS sequence"/>
</dbReference>
<evidence type="ECO:0000256" key="1">
    <source>
        <dbReference type="SAM" id="MobiDB-lite"/>
    </source>
</evidence>
<protein>
    <recommendedName>
        <fullName evidence="4">Gamma-glutamylcyclotransferase AIG2-like domain-containing protein</fullName>
    </recommendedName>
</protein>
<organism evidence="2 3">
    <name type="scientific">Seiridium unicorne</name>
    <dbReference type="NCBI Taxonomy" id="138068"/>
    <lineage>
        <taxon>Eukaryota</taxon>
        <taxon>Fungi</taxon>
        <taxon>Dikarya</taxon>
        <taxon>Ascomycota</taxon>
        <taxon>Pezizomycotina</taxon>
        <taxon>Sordariomycetes</taxon>
        <taxon>Xylariomycetidae</taxon>
        <taxon>Amphisphaeriales</taxon>
        <taxon>Sporocadaceae</taxon>
        <taxon>Seiridium</taxon>
    </lineage>
</organism>
<feature type="compositionally biased region" description="Basic and acidic residues" evidence="1">
    <location>
        <begin position="31"/>
        <end position="41"/>
    </location>
</feature>
<evidence type="ECO:0008006" key="4">
    <source>
        <dbReference type="Google" id="ProtNLM"/>
    </source>
</evidence>
<dbReference type="EMBL" id="JARVKF010000330">
    <property type="protein sequence ID" value="KAK9419233.1"/>
    <property type="molecule type" value="Genomic_DNA"/>
</dbReference>
<sequence length="212" mass="24223">MDTSKVEQPVEEVYSPLILGTANSDQSPPRPRSEKMDEEGIAKAPELSDQDQQAIDRLDLHGYTTTKRGKPLYLALYQAEKRFLPPDLDGELFWRPLTFLFYGTLQDPTILTMMTEVEEPHDYRPASIENLQIKEWFADVIPVAEAKEGAVLEGLAWKCPNPHALSGLLRYEGPGYRMERRRIIMDDGEVVEDGRVFVGVDDARNSVELEWW</sequence>
<evidence type="ECO:0000313" key="2">
    <source>
        <dbReference type="EMBL" id="KAK9419233.1"/>
    </source>
</evidence>
<dbReference type="Gene3D" id="3.10.490.10">
    <property type="entry name" value="Gamma-glutamyl cyclotransferase-like"/>
    <property type="match status" value="1"/>
</dbReference>
<feature type="region of interest" description="Disordered" evidence="1">
    <location>
        <begin position="1"/>
        <end position="48"/>
    </location>
</feature>
<keyword evidence="3" id="KW-1185">Reference proteome</keyword>
<comment type="caution">
    <text evidence="2">The sequence shown here is derived from an EMBL/GenBank/DDBJ whole genome shotgun (WGS) entry which is preliminary data.</text>
</comment>
<reference evidence="2 3" key="1">
    <citation type="journal article" date="2024" name="J. Plant Pathol.">
        <title>Sequence and assembly of the genome of Seiridium unicorne, isolate CBS 538.82, causal agent of cypress canker disease.</title>
        <authorList>
            <person name="Scali E."/>
            <person name="Rocca G.D."/>
            <person name="Danti R."/>
            <person name="Garbelotto M."/>
            <person name="Barberini S."/>
            <person name="Baroncelli R."/>
            <person name="Emiliani G."/>
        </authorList>
    </citation>
    <scope>NUCLEOTIDE SEQUENCE [LARGE SCALE GENOMIC DNA]</scope>
    <source>
        <strain evidence="2 3">BM-138-508</strain>
    </source>
</reference>
<gene>
    <name evidence="2" type="ORF">SUNI508_01210</name>
</gene>